<comment type="caution">
    <text evidence="1">The sequence shown here is derived from an EMBL/GenBank/DDBJ whole genome shotgun (WGS) entry which is preliminary data.</text>
</comment>
<proteinExistence type="predicted"/>
<protein>
    <submittedName>
        <fullName evidence="1">Uncharacterized protein</fullName>
    </submittedName>
</protein>
<accession>A0ABP1ESF1</accession>
<sequence>MKKNILNLGTQLNRIEQQTIKGSDFDNAPLGECLEPGTFPPVVIARVPCNQKCPNGLTPFCFATEGGELF</sequence>
<keyword evidence="2" id="KW-1185">Reference proteome</keyword>
<gene>
    <name evidence="1" type="ORF">T190423A01A_160005</name>
</gene>
<dbReference type="RefSeq" id="WP_348714284.1">
    <property type="nucleotide sequence ID" value="NZ_CAXJIO010000007.1"/>
</dbReference>
<reference evidence="1 2" key="1">
    <citation type="submission" date="2024-05" db="EMBL/GenBank/DDBJ databases">
        <authorList>
            <person name="Duchaud E."/>
        </authorList>
    </citation>
    <scope>NUCLEOTIDE SEQUENCE [LARGE SCALE GENOMIC DNA]</scope>
    <source>
        <strain evidence="1">Ena-SAMPLE-TAB-13-05-2024-13:56:06:370-140308</strain>
    </source>
</reference>
<dbReference type="Proteomes" id="UP001497527">
    <property type="component" value="Unassembled WGS sequence"/>
</dbReference>
<organism evidence="1 2">
    <name type="scientific">Tenacibaculum polynesiense</name>
    <dbReference type="NCBI Taxonomy" id="3137857"/>
    <lineage>
        <taxon>Bacteria</taxon>
        <taxon>Pseudomonadati</taxon>
        <taxon>Bacteroidota</taxon>
        <taxon>Flavobacteriia</taxon>
        <taxon>Flavobacteriales</taxon>
        <taxon>Flavobacteriaceae</taxon>
        <taxon>Tenacibaculum</taxon>
    </lineage>
</organism>
<evidence type="ECO:0000313" key="2">
    <source>
        <dbReference type="Proteomes" id="UP001497527"/>
    </source>
</evidence>
<evidence type="ECO:0000313" key="1">
    <source>
        <dbReference type="EMBL" id="CAL2101432.1"/>
    </source>
</evidence>
<dbReference type="EMBL" id="CAXJIO010000007">
    <property type="protein sequence ID" value="CAL2101432.1"/>
    <property type="molecule type" value="Genomic_DNA"/>
</dbReference>
<name>A0ABP1ESF1_9FLAO</name>